<protein>
    <recommendedName>
        <fullName evidence="5">F-box domain-containing protein</fullName>
    </recommendedName>
</protein>
<dbReference type="EMBL" id="MU150284">
    <property type="protein sequence ID" value="KAF9461457.1"/>
    <property type="molecule type" value="Genomic_DNA"/>
</dbReference>
<feature type="coiled-coil region" evidence="1">
    <location>
        <begin position="29"/>
        <end position="63"/>
    </location>
</feature>
<organism evidence="3 4">
    <name type="scientific">Collybia nuda</name>
    <dbReference type="NCBI Taxonomy" id="64659"/>
    <lineage>
        <taxon>Eukaryota</taxon>
        <taxon>Fungi</taxon>
        <taxon>Dikarya</taxon>
        <taxon>Basidiomycota</taxon>
        <taxon>Agaricomycotina</taxon>
        <taxon>Agaricomycetes</taxon>
        <taxon>Agaricomycetidae</taxon>
        <taxon>Agaricales</taxon>
        <taxon>Tricholomatineae</taxon>
        <taxon>Clitocybaceae</taxon>
        <taxon>Collybia</taxon>
    </lineage>
</organism>
<evidence type="ECO:0000256" key="1">
    <source>
        <dbReference type="SAM" id="Coils"/>
    </source>
</evidence>
<comment type="caution">
    <text evidence="3">The sequence shown here is derived from an EMBL/GenBank/DDBJ whole genome shotgun (WGS) entry which is preliminary data.</text>
</comment>
<dbReference type="Proteomes" id="UP000807353">
    <property type="component" value="Unassembled WGS sequence"/>
</dbReference>
<evidence type="ECO:0000313" key="3">
    <source>
        <dbReference type="EMBL" id="KAF9461457.1"/>
    </source>
</evidence>
<dbReference type="OrthoDB" id="2269034at2759"/>
<accession>A0A9P5Y381</accession>
<reference evidence="3" key="1">
    <citation type="submission" date="2020-11" db="EMBL/GenBank/DDBJ databases">
        <authorList>
            <consortium name="DOE Joint Genome Institute"/>
            <person name="Ahrendt S."/>
            <person name="Riley R."/>
            <person name="Andreopoulos W."/>
            <person name="Labutti K."/>
            <person name="Pangilinan J."/>
            <person name="Ruiz-Duenas F.J."/>
            <person name="Barrasa J.M."/>
            <person name="Sanchez-Garcia M."/>
            <person name="Camarero S."/>
            <person name="Miyauchi S."/>
            <person name="Serrano A."/>
            <person name="Linde D."/>
            <person name="Babiker R."/>
            <person name="Drula E."/>
            <person name="Ayuso-Fernandez I."/>
            <person name="Pacheco R."/>
            <person name="Padilla G."/>
            <person name="Ferreira P."/>
            <person name="Barriuso J."/>
            <person name="Kellner H."/>
            <person name="Castanera R."/>
            <person name="Alfaro M."/>
            <person name="Ramirez L."/>
            <person name="Pisabarro A.G."/>
            <person name="Kuo A."/>
            <person name="Tritt A."/>
            <person name="Lipzen A."/>
            <person name="He G."/>
            <person name="Yan M."/>
            <person name="Ng V."/>
            <person name="Cullen D."/>
            <person name="Martin F."/>
            <person name="Rosso M.-N."/>
            <person name="Henrissat B."/>
            <person name="Hibbett D."/>
            <person name="Martinez A.T."/>
            <person name="Grigoriev I.V."/>
        </authorList>
    </citation>
    <scope>NUCLEOTIDE SEQUENCE</scope>
    <source>
        <strain evidence="3">CBS 247.69</strain>
    </source>
</reference>
<dbReference type="AlphaFoldDB" id="A0A9P5Y381"/>
<name>A0A9P5Y381_9AGAR</name>
<gene>
    <name evidence="3" type="ORF">BDZ94DRAFT_1310604</name>
</gene>
<evidence type="ECO:0008006" key="5">
    <source>
        <dbReference type="Google" id="ProtNLM"/>
    </source>
</evidence>
<keyword evidence="4" id="KW-1185">Reference proteome</keyword>
<proteinExistence type="predicted"/>
<feature type="region of interest" description="Disordered" evidence="2">
    <location>
        <begin position="420"/>
        <end position="443"/>
    </location>
</feature>
<feature type="compositionally biased region" description="Basic and acidic residues" evidence="2">
    <location>
        <begin position="431"/>
        <end position="443"/>
    </location>
</feature>
<evidence type="ECO:0000313" key="4">
    <source>
        <dbReference type="Proteomes" id="UP000807353"/>
    </source>
</evidence>
<evidence type="ECO:0000256" key="2">
    <source>
        <dbReference type="SAM" id="MobiDB-lite"/>
    </source>
</evidence>
<keyword evidence="1" id="KW-0175">Coiled coil</keyword>
<sequence>MAKAHLKLRESASELKSWKSSYLFSQETQDRIRKLLDEAILEMDILNQEISGASTEQKGLERRRRGDIKRVSILRSAISDVKKLPSEILEKVFYLLHGSGAVLLPPSKSRHFSPWSLGHICSRWRSILWASPLIWGQITIQVYNGLGINLHSNYHTRDVVKHVLLKTTMTISLIFGELETQAIFDIILVNSRRFRSLTLHSLHTDMFAVLLRQPSDAWESLEFLDIQLKTTGDINLNNTTSSFQTAPNLRSVAFLSSSTEYVPQLLLLPFAQLVDLSISFVELPVAAVYATLEQCLHLTLARMSARCDNTFDAHRTMTLHHLQKFNLTTTYEDFFDWDRFLQPFITPSLSSLILNSQRVPIPGVASLLLRSACSLINFAVETWSPYERNEDIESLLGLLPNIKRLVVSWVVPSSYHSENLCPTGSATPPPEARKLEGRSDWLP</sequence>